<evidence type="ECO:0000256" key="6">
    <source>
        <dbReference type="SAM" id="SignalP"/>
    </source>
</evidence>
<proteinExistence type="inferred from homology"/>
<dbReference type="GO" id="GO:0005179">
    <property type="term" value="F:hormone activity"/>
    <property type="evidence" value="ECO:0007669"/>
    <property type="project" value="UniProtKB-KW"/>
</dbReference>
<dbReference type="Proteomes" id="UP000515203">
    <property type="component" value="Unplaced"/>
</dbReference>
<keyword evidence="3" id="KW-0027">Amidation</keyword>
<keyword evidence="4 5" id="KW-1015">Disulfide bond</keyword>
<keyword evidence="6" id="KW-0732">Signal</keyword>
<dbReference type="PANTHER" id="PTHR10505:SF3">
    <property type="entry name" value="CALCITONIN GENE-RELATED PEPTIDE 2"/>
    <property type="match status" value="1"/>
</dbReference>
<evidence type="ECO:0000256" key="5">
    <source>
        <dbReference type="PIRSR" id="PIRSR621116-50"/>
    </source>
</evidence>
<evidence type="ECO:0000313" key="9">
    <source>
        <dbReference type="RefSeq" id="XP_023575152.1"/>
    </source>
</evidence>
<evidence type="ECO:0000256" key="1">
    <source>
        <dbReference type="ARBA" id="ARBA00009222"/>
    </source>
</evidence>
<dbReference type="AlphaFoldDB" id="A0A6P6ESQ7"/>
<dbReference type="GO" id="GO:0031716">
    <property type="term" value="F:calcitonin receptor binding"/>
    <property type="evidence" value="ECO:0007669"/>
    <property type="project" value="TreeGrafter"/>
</dbReference>
<dbReference type="PANTHER" id="PTHR10505">
    <property type="entry name" value="CALCITONIN-RELATED"/>
    <property type="match status" value="1"/>
</dbReference>
<keyword evidence="2" id="KW-0372">Hormone</keyword>
<organism evidence="8 9">
    <name type="scientific">Octodon degus</name>
    <name type="common">Degu</name>
    <name type="synonym">Sciurus degus</name>
    <dbReference type="NCBI Taxonomy" id="10160"/>
    <lineage>
        <taxon>Eukaryota</taxon>
        <taxon>Metazoa</taxon>
        <taxon>Chordata</taxon>
        <taxon>Craniata</taxon>
        <taxon>Vertebrata</taxon>
        <taxon>Euteleostomi</taxon>
        <taxon>Mammalia</taxon>
        <taxon>Eutheria</taxon>
        <taxon>Euarchontoglires</taxon>
        <taxon>Glires</taxon>
        <taxon>Rodentia</taxon>
        <taxon>Hystricomorpha</taxon>
        <taxon>Octodontidae</taxon>
        <taxon>Octodon</taxon>
    </lineage>
</organism>
<feature type="chain" id="PRO_5044649495" evidence="6">
    <location>
        <begin position="26"/>
        <end position="145"/>
    </location>
</feature>
<feature type="domain" description="Calcitonin peptide-like" evidence="7">
    <location>
        <begin position="98"/>
        <end position="140"/>
    </location>
</feature>
<evidence type="ECO:0000256" key="4">
    <source>
        <dbReference type="ARBA" id="ARBA00023157"/>
    </source>
</evidence>
<dbReference type="InterPro" id="IPR001693">
    <property type="entry name" value="Calcitonin_peptide-like"/>
</dbReference>
<feature type="signal peptide" evidence="6">
    <location>
        <begin position="1"/>
        <end position="25"/>
    </location>
</feature>
<reference evidence="9 10" key="1">
    <citation type="submission" date="2025-04" db="UniProtKB">
        <authorList>
            <consortium name="RefSeq"/>
        </authorList>
    </citation>
    <scope>IDENTIFICATION</scope>
</reference>
<evidence type="ECO:0000259" key="7">
    <source>
        <dbReference type="SMART" id="SM00113"/>
    </source>
</evidence>
<dbReference type="RefSeq" id="XP_023575152.1">
    <property type="nucleotide sequence ID" value="XM_023719384.1"/>
</dbReference>
<evidence type="ECO:0000256" key="2">
    <source>
        <dbReference type="ARBA" id="ARBA00022702"/>
    </source>
</evidence>
<dbReference type="InterPro" id="IPR021116">
    <property type="entry name" value="Calcitonin/adrenomedullin"/>
</dbReference>
<sequence length="145" mass="16040">MGFRKFSPFLTFSILVLCQAGSLQAAPFRPDLESSPDLATLSEEEVRLLLAALVQDYVQMKASELDQEQEQEQEQETEGSRQVVSSFSILQTSVIPQKRACKTATCVTQRLAGLLSRSGGVVKDNFVPTNVGSKTFGRRRRDLQA</sequence>
<dbReference type="SMART" id="SM00113">
    <property type="entry name" value="CALCITONIN"/>
    <property type="match status" value="1"/>
</dbReference>
<dbReference type="Pfam" id="PF00214">
    <property type="entry name" value="Calc_CGRP_IAPP"/>
    <property type="match status" value="1"/>
</dbReference>
<dbReference type="InterPro" id="IPR021117">
    <property type="entry name" value="Calcitonin-like"/>
</dbReference>
<keyword evidence="8" id="KW-1185">Reference proteome</keyword>
<dbReference type="GeneID" id="101583007"/>
<dbReference type="GO" id="GO:0005615">
    <property type="term" value="C:extracellular space"/>
    <property type="evidence" value="ECO:0007669"/>
    <property type="project" value="TreeGrafter"/>
</dbReference>
<dbReference type="InterPro" id="IPR015476">
    <property type="entry name" value="Calcitonin_gene-rel_peptide"/>
</dbReference>
<evidence type="ECO:0000256" key="3">
    <source>
        <dbReference type="ARBA" id="ARBA00022815"/>
    </source>
</evidence>
<name>A0A6P6ESQ7_OCTDE</name>
<protein>
    <submittedName>
        <fullName evidence="9 10">Calcitonin gene-related peptide 2 isoform X1</fullName>
    </submittedName>
</protein>
<dbReference type="GO" id="GO:0007189">
    <property type="term" value="P:adenylate cyclase-activating G protein-coupled receptor signaling pathway"/>
    <property type="evidence" value="ECO:0007669"/>
    <property type="project" value="TreeGrafter"/>
</dbReference>
<accession>A0A6P6ESQ7</accession>
<dbReference type="Gene3D" id="6.10.250.2190">
    <property type="match status" value="1"/>
</dbReference>
<dbReference type="RefSeq" id="XP_023575153.1">
    <property type="nucleotide sequence ID" value="XM_023719385.1"/>
</dbReference>
<comment type="similarity">
    <text evidence="1">Belongs to the calcitonin family.</text>
</comment>
<dbReference type="GO" id="GO:0051480">
    <property type="term" value="P:regulation of cytosolic calcium ion concentration"/>
    <property type="evidence" value="ECO:0007669"/>
    <property type="project" value="TreeGrafter"/>
</dbReference>
<evidence type="ECO:0000313" key="8">
    <source>
        <dbReference type="Proteomes" id="UP000515203"/>
    </source>
</evidence>
<feature type="disulfide bond" evidence="5">
    <location>
        <begin position="101"/>
        <end position="106"/>
    </location>
</feature>
<gene>
    <name evidence="9 10" type="primary">LOC101583007</name>
</gene>
<evidence type="ECO:0000313" key="10">
    <source>
        <dbReference type="RefSeq" id="XP_023575153.1"/>
    </source>
</evidence>
<dbReference type="PRINTS" id="PR00817">
    <property type="entry name" value="CALCITONINB"/>
</dbReference>
<dbReference type="OrthoDB" id="9929923at2759"/>